<gene>
    <name evidence="2" type="ORF">PBV87_02985</name>
</gene>
<evidence type="ECO:0000313" key="2">
    <source>
        <dbReference type="EMBL" id="MDA3730471.1"/>
    </source>
</evidence>
<dbReference type="SUPFAM" id="SSF75011">
    <property type="entry name" value="3-carboxy-cis,cis-mucoante lactonizing enzyme"/>
    <property type="match status" value="1"/>
</dbReference>
<dbReference type="AlphaFoldDB" id="A0AA42IZU9"/>
<evidence type="ECO:0000313" key="3">
    <source>
        <dbReference type="Proteomes" id="UP001169242"/>
    </source>
</evidence>
<keyword evidence="1" id="KW-0472">Membrane</keyword>
<name>A0AA42IZU9_9FIRM</name>
<evidence type="ECO:0000256" key="1">
    <source>
        <dbReference type="SAM" id="Phobius"/>
    </source>
</evidence>
<keyword evidence="3" id="KW-1185">Reference proteome</keyword>
<sequence>MKKDKKLITGKQTTWILLGVLFICIVGIGILQWAKVNEGLVYYELGETVFTHSEQKSEYIDVNANQIIRLTSDGITAYDLKGNEVWNNALTLDKPIVRHKGNYLAIANKDGKTLSIFNEKGKRGEVQTTNPIIYFSINSNGDVAVIEKTEDGHITSGYNAGGEGLGVKGVSYIKDAGFPISAEVSPDRQLLLVSYVDLYNPIVSSALNAVIINKTGTEEVFNTKYGIDDKDNIVYEIEFITSNIWAAIGDSKITFYNLQGEKIKDIPNFYLKYTPYVDGELKSSQYLPIVSTGRGSSASANDRLTILNGSGDEVISQEFDKPVTYFNATDRGIVIGQGQSFTGYSKTGEVKFIFEANQDVSKVLYIGNKVVAVTKNEVKVLNPINQRGNN</sequence>
<dbReference type="Pfam" id="PF18975">
    <property type="entry name" value="DUF5711"/>
    <property type="match status" value="1"/>
</dbReference>
<feature type="transmembrane region" description="Helical" evidence="1">
    <location>
        <begin position="12"/>
        <end position="34"/>
    </location>
</feature>
<reference evidence="2" key="1">
    <citation type="journal article" date="2023" name="Int. J. Syst. Evol. Microbiol.">
        <title>&lt;i&gt;Holtiella tumoricola&lt;/i&gt; gen. nov. sp. nov., isolated from a human clinical sample.</title>
        <authorList>
            <person name="Allen-Vercoe E."/>
            <person name="Daigneault M.C."/>
            <person name="Vancuren S.J."/>
            <person name="Cochrane K."/>
            <person name="O'Neal L.L."/>
            <person name="Sankaranarayanan K."/>
            <person name="Lawson P.A."/>
        </authorList>
    </citation>
    <scope>NUCLEOTIDE SEQUENCE</scope>
    <source>
        <strain evidence="2">CC70A</strain>
    </source>
</reference>
<keyword evidence="1" id="KW-1133">Transmembrane helix</keyword>
<proteinExistence type="predicted"/>
<dbReference type="EMBL" id="JAQIFT010000014">
    <property type="protein sequence ID" value="MDA3730471.1"/>
    <property type="molecule type" value="Genomic_DNA"/>
</dbReference>
<protein>
    <submittedName>
        <fullName evidence="2">DUF5711 family protein</fullName>
    </submittedName>
</protein>
<dbReference type="RefSeq" id="WP_271011099.1">
    <property type="nucleotide sequence ID" value="NZ_JAQIFT010000014.1"/>
</dbReference>
<keyword evidence="1" id="KW-0812">Transmembrane</keyword>
<organism evidence="2 3">
    <name type="scientific">Holtiella tumoricola</name>
    <dbReference type="NCBI Taxonomy" id="3018743"/>
    <lineage>
        <taxon>Bacteria</taxon>
        <taxon>Bacillati</taxon>
        <taxon>Bacillota</taxon>
        <taxon>Clostridia</taxon>
        <taxon>Lachnospirales</taxon>
        <taxon>Cellulosilyticaceae</taxon>
        <taxon>Holtiella</taxon>
    </lineage>
</organism>
<accession>A0AA42IZU9</accession>
<comment type="caution">
    <text evidence="2">The sequence shown here is derived from an EMBL/GenBank/DDBJ whole genome shotgun (WGS) entry which is preliminary data.</text>
</comment>
<dbReference type="Proteomes" id="UP001169242">
    <property type="component" value="Unassembled WGS sequence"/>
</dbReference>
<dbReference type="InterPro" id="IPR043765">
    <property type="entry name" value="DUF5711"/>
</dbReference>